<evidence type="ECO:0000313" key="2">
    <source>
        <dbReference type="Proteomes" id="UP001386955"/>
    </source>
</evidence>
<name>A0AAN9XTN2_PSOTE</name>
<dbReference type="EMBL" id="JAYMYS010000002">
    <property type="protein sequence ID" value="KAK7406716.1"/>
    <property type="molecule type" value="Genomic_DNA"/>
</dbReference>
<protein>
    <submittedName>
        <fullName evidence="1">Uncharacterized protein</fullName>
    </submittedName>
</protein>
<proteinExistence type="predicted"/>
<keyword evidence="2" id="KW-1185">Reference proteome</keyword>
<gene>
    <name evidence="1" type="ORF">VNO78_08346</name>
</gene>
<dbReference type="AlphaFoldDB" id="A0AAN9XTN2"/>
<dbReference type="Proteomes" id="UP001386955">
    <property type="component" value="Unassembled WGS sequence"/>
</dbReference>
<comment type="caution">
    <text evidence="1">The sequence shown here is derived from an EMBL/GenBank/DDBJ whole genome shotgun (WGS) entry which is preliminary data.</text>
</comment>
<sequence length="100" mass="11485">MYQYSGPNEHLVHNVGSCCRLGNKGAFGWGQRKSLESVGQLDWVERPWKNHWASQDDGPKCREIVRNWECHEIHGAIMSEVGWLLEQKYDPYGGANRELG</sequence>
<evidence type="ECO:0000313" key="1">
    <source>
        <dbReference type="EMBL" id="KAK7406716.1"/>
    </source>
</evidence>
<organism evidence="1 2">
    <name type="scientific">Psophocarpus tetragonolobus</name>
    <name type="common">Winged bean</name>
    <name type="synonym">Dolichos tetragonolobus</name>
    <dbReference type="NCBI Taxonomy" id="3891"/>
    <lineage>
        <taxon>Eukaryota</taxon>
        <taxon>Viridiplantae</taxon>
        <taxon>Streptophyta</taxon>
        <taxon>Embryophyta</taxon>
        <taxon>Tracheophyta</taxon>
        <taxon>Spermatophyta</taxon>
        <taxon>Magnoliopsida</taxon>
        <taxon>eudicotyledons</taxon>
        <taxon>Gunneridae</taxon>
        <taxon>Pentapetalae</taxon>
        <taxon>rosids</taxon>
        <taxon>fabids</taxon>
        <taxon>Fabales</taxon>
        <taxon>Fabaceae</taxon>
        <taxon>Papilionoideae</taxon>
        <taxon>50 kb inversion clade</taxon>
        <taxon>NPAAA clade</taxon>
        <taxon>indigoferoid/millettioid clade</taxon>
        <taxon>Phaseoleae</taxon>
        <taxon>Psophocarpus</taxon>
    </lineage>
</organism>
<accession>A0AAN9XTN2</accession>
<reference evidence="1 2" key="1">
    <citation type="submission" date="2024-01" db="EMBL/GenBank/DDBJ databases">
        <title>The genomes of 5 underutilized Papilionoideae crops provide insights into root nodulation and disease resistanc.</title>
        <authorList>
            <person name="Jiang F."/>
        </authorList>
    </citation>
    <scope>NUCLEOTIDE SEQUENCE [LARGE SCALE GENOMIC DNA]</scope>
    <source>
        <strain evidence="1">DUOXIRENSHENG_FW03</strain>
        <tissue evidence="1">Leaves</tissue>
    </source>
</reference>